<evidence type="ECO:0000313" key="2">
    <source>
        <dbReference type="Proteomes" id="UP001277972"/>
    </source>
</evidence>
<comment type="caution">
    <text evidence="1">The sequence shown here is derived from an EMBL/GenBank/DDBJ whole genome shotgun (WGS) entry which is preliminary data.</text>
</comment>
<proteinExistence type="predicted"/>
<protein>
    <submittedName>
        <fullName evidence="1">Uncharacterized protein</fullName>
    </submittedName>
</protein>
<dbReference type="EMBL" id="JAWZSR010000009">
    <property type="protein sequence ID" value="MDX8047176.1"/>
    <property type="molecule type" value="Genomic_DNA"/>
</dbReference>
<dbReference type="Proteomes" id="UP001277972">
    <property type="component" value="Unassembled WGS sequence"/>
</dbReference>
<organism evidence="1 2">
    <name type="scientific">Gracilibacillus pellucidus</name>
    <dbReference type="NCBI Taxonomy" id="3095368"/>
    <lineage>
        <taxon>Bacteria</taxon>
        <taxon>Bacillati</taxon>
        <taxon>Bacillota</taxon>
        <taxon>Bacilli</taxon>
        <taxon>Bacillales</taxon>
        <taxon>Bacillaceae</taxon>
        <taxon>Gracilibacillus</taxon>
    </lineage>
</organism>
<accession>A0ACC6M8G4</accession>
<sequence>MENRDTQDLEQSEQIEDTVEQGTDETLPVAKEEKKSAMNAAFKKSVKETQSILLDSILRPHAVISSNRAISMQTSGLILVVLSLLIGICTFLFYRFGFEGLLSYFSTVSFTLIFSTALSWIITFAVGYFSLYLFLLYAGNKKMEHKQLLTHYAIVNIPFAIIFCLVTLFFGFLLVDLFVLTYLFSIMLYGVLHIYLFMVHMEKPKFDLYWTIAAYLLILIAATYLLNGFDMTNF</sequence>
<name>A0ACC6M8G4_9BACI</name>
<evidence type="ECO:0000313" key="1">
    <source>
        <dbReference type="EMBL" id="MDX8047176.1"/>
    </source>
</evidence>
<gene>
    <name evidence="1" type="ORF">SH601_14385</name>
</gene>
<reference evidence="1" key="1">
    <citation type="submission" date="2023-11" db="EMBL/GenBank/DDBJ databases">
        <title>Gracilibacillus pellucida a moderately halophilic bacterium isolated from saline soil in Xinjiang province.</title>
        <authorList>
            <person name="Zhang Z."/>
            <person name="Tan F."/>
            <person name="Wang Y."/>
            <person name="Xia M."/>
        </authorList>
    </citation>
    <scope>NUCLEOTIDE SEQUENCE</scope>
    <source>
        <strain evidence="1">S3-1-1</strain>
    </source>
</reference>
<keyword evidence="2" id="KW-1185">Reference proteome</keyword>